<dbReference type="Proteomes" id="UP000006045">
    <property type="component" value="Chromosome"/>
</dbReference>
<gene>
    <name evidence="2" type="ORF">I1A_000716</name>
</gene>
<dbReference type="OrthoDB" id="7016914at2"/>
<sequence>MLHNSLPIILIDEAGNKQVFSPDNSGMYNLTAMHRDLGLRASKSPSQWDNTIKRHLSNSGNFLSIEGKGGGTFATEAACIAYAMWVSPEFYLMVVATFIAVRNDEKLAAQAHRKLSSEYQEMFSNNCRKLKAYDRFDKLHKQGWLNACYLAGINYPRKAHDYVFEQYMFWSVRYTGNRTDYRVTQAGWNAGFDTRRRGNYGEELAVTKLARNWLLEHADEINAATSQKVARRHA</sequence>
<organism evidence="2 3">
    <name type="scientific">Pseudomonas fluorescens R124</name>
    <dbReference type="NCBI Taxonomy" id="743713"/>
    <lineage>
        <taxon>Bacteria</taxon>
        <taxon>Pseudomonadati</taxon>
        <taxon>Pseudomonadota</taxon>
        <taxon>Gammaproteobacteria</taxon>
        <taxon>Pseudomonadales</taxon>
        <taxon>Pseudomonadaceae</taxon>
        <taxon>Pseudomonas</taxon>
    </lineage>
</organism>
<evidence type="ECO:0000313" key="2">
    <source>
        <dbReference type="EMBL" id="EJZ56408.1"/>
    </source>
</evidence>
<dbReference type="InterPro" id="IPR018004">
    <property type="entry name" value="KilA/APSES_HTH"/>
</dbReference>
<dbReference type="RefSeq" id="WP_003221418.1">
    <property type="nucleotide sequence ID" value="NZ_CM001561.1"/>
</dbReference>
<feature type="domain" description="KilA/APSES-type HTH DNA-binding" evidence="1">
    <location>
        <begin position="16"/>
        <end position="104"/>
    </location>
</feature>
<proteinExistence type="predicted"/>
<evidence type="ECO:0000259" key="1">
    <source>
        <dbReference type="SMART" id="SM01252"/>
    </source>
</evidence>
<name>A0A7U9GQU7_PSEFL</name>
<dbReference type="Pfam" id="PF04383">
    <property type="entry name" value="KilA-N"/>
    <property type="match status" value="1"/>
</dbReference>
<accession>A0A7U9GQU7</accession>
<protein>
    <recommendedName>
        <fullName evidence="1">KilA/APSES-type HTH DNA-binding domain-containing protein</fullName>
    </recommendedName>
</protein>
<reference evidence="2 3" key="1">
    <citation type="submission" date="2012-08" db="EMBL/GenBank/DDBJ databases">
        <title>The genome of cave-isolated P. fluorescens strain R124 demonstrates phenotypic adaptation to the mineral environment.</title>
        <authorList>
            <person name="Barton M.D."/>
            <person name="Petronio M."/>
            <person name="Giarrizzo J.G."/>
            <person name="Bowling B.V."/>
            <person name="Barton H.A."/>
        </authorList>
    </citation>
    <scope>NUCLEOTIDE SEQUENCE [LARGE SCALE GENOMIC DNA]</scope>
    <source>
        <strain evidence="2 3">R124</strain>
    </source>
</reference>
<dbReference type="SMART" id="SM01252">
    <property type="entry name" value="KilA-N"/>
    <property type="match status" value="1"/>
</dbReference>
<evidence type="ECO:0000313" key="3">
    <source>
        <dbReference type="Proteomes" id="UP000006045"/>
    </source>
</evidence>
<dbReference type="AlphaFoldDB" id="A0A7U9GQU7"/>
<dbReference type="EMBL" id="CM001561">
    <property type="protein sequence ID" value="EJZ56408.1"/>
    <property type="molecule type" value="Genomic_DNA"/>
</dbReference>